<dbReference type="InterPro" id="IPR050403">
    <property type="entry name" value="Myosin_RLC"/>
</dbReference>
<keyword evidence="3" id="KW-0106">Calcium</keyword>
<evidence type="ECO:0000256" key="3">
    <source>
        <dbReference type="ARBA" id="ARBA00022837"/>
    </source>
</evidence>
<dbReference type="InterPro" id="IPR002048">
    <property type="entry name" value="EF_hand_dom"/>
</dbReference>
<dbReference type="PANTHER" id="PTHR23049">
    <property type="entry name" value="MYOSIN REGULATORY LIGHT CHAIN 2"/>
    <property type="match status" value="1"/>
</dbReference>
<evidence type="ECO:0000256" key="1">
    <source>
        <dbReference type="ARBA" id="ARBA00005253"/>
    </source>
</evidence>
<evidence type="ECO:0000313" key="6">
    <source>
        <dbReference type="Proteomes" id="UP001054902"/>
    </source>
</evidence>
<dbReference type="SUPFAM" id="SSF47473">
    <property type="entry name" value="EF-hand"/>
    <property type="match status" value="1"/>
</dbReference>
<gene>
    <name evidence="5" type="ORF">CTEN210_09262</name>
</gene>
<dbReference type="InterPro" id="IPR011992">
    <property type="entry name" value="EF-hand-dom_pair"/>
</dbReference>
<dbReference type="EMBL" id="BLLK01000046">
    <property type="protein sequence ID" value="GFH52786.1"/>
    <property type="molecule type" value="Genomic_DNA"/>
</dbReference>
<dbReference type="Pfam" id="PF13499">
    <property type="entry name" value="EF-hand_7"/>
    <property type="match status" value="1"/>
</dbReference>
<evidence type="ECO:0000259" key="4">
    <source>
        <dbReference type="PROSITE" id="PS50222"/>
    </source>
</evidence>
<keyword evidence="2" id="KW-0677">Repeat</keyword>
<dbReference type="PROSITE" id="PS00018">
    <property type="entry name" value="EF_HAND_1"/>
    <property type="match status" value="2"/>
</dbReference>
<dbReference type="CDD" id="cd00051">
    <property type="entry name" value="EFh"/>
    <property type="match status" value="1"/>
</dbReference>
<dbReference type="GO" id="GO:0043226">
    <property type="term" value="C:organelle"/>
    <property type="evidence" value="ECO:0007669"/>
    <property type="project" value="UniProtKB-ARBA"/>
</dbReference>
<dbReference type="FunFam" id="1.10.238.10:FF:000178">
    <property type="entry name" value="Calmodulin-2 A"/>
    <property type="match status" value="1"/>
</dbReference>
<dbReference type="SMART" id="SM00054">
    <property type="entry name" value="EFh"/>
    <property type="match status" value="3"/>
</dbReference>
<dbReference type="Gene3D" id="1.10.238.10">
    <property type="entry name" value="EF-hand"/>
    <property type="match status" value="2"/>
</dbReference>
<protein>
    <recommendedName>
        <fullName evidence="4">EF-hand domain-containing protein</fullName>
    </recommendedName>
</protein>
<feature type="domain" description="EF-hand" evidence="4">
    <location>
        <begin position="7"/>
        <end position="42"/>
    </location>
</feature>
<comment type="similarity">
    <text evidence="1">Belongs to the centrin family.</text>
</comment>
<dbReference type="InterPro" id="IPR018247">
    <property type="entry name" value="EF_Hand_1_Ca_BS"/>
</dbReference>
<dbReference type="PROSITE" id="PS50222">
    <property type="entry name" value="EF_HAND_2"/>
    <property type="match status" value="2"/>
</dbReference>
<keyword evidence="6" id="KW-1185">Reference proteome</keyword>
<name>A0AAD3H772_9STRA</name>
<evidence type="ECO:0000256" key="2">
    <source>
        <dbReference type="ARBA" id="ARBA00022737"/>
    </source>
</evidence>
<proteinExistence type="inferred from homology"/>
<accession>A0AAD3H772</accession>
<evidence type="ECO:0000313" key="5">
    <source>
        <dbReference type="EMBL" id="GFH52786.1"/>
    </source>
</evidence>
<comment type="caution">
    <text evidence="5">The sequence shown here is derived from an EMBL/GenBank/DDBJ whole genome shotgun (WGS) entry which is preliminary data.</text>
</comment>
<organism evidence="5 6">
    <name type="scientific">Chaetoceros tenuissimus</name>
    <dbReference type="NCBI Taxonomy" id="426638"/>
    <lineage>
        <taxon>Eukaryota</taxon>
        <taxon>Sar</taxon>
        <taxon>Stramenopiles</taxon>
        <taxon>Ochrophyta</taxon>
        <taxon>Bacillariophyta</taxon>
        <taxon>Coscinodiscophyceae</taxon>
        <taxon>Chaetocerotophycidae</taxon>
        <taxon>Chaetocerotales</taxon>
        <taxon>Chaetocerotaceae</taxon>
        <taxon>Chaetoceros</taxon>
    </lineage>
</organism>
<reference evidence="5 6" key="1">
    <citation type="journal article" date="2021" name="Sci. Rep.">
        <title>The genome of the diatom Chaetoceros tenuissimus carries an ancient integrated fragment of an extant virus.</title>
        <authorList>
            <person name="Hongo Y."/>
            <person name="Kimura K."/>
            <person name="Takaki Y."/>
            <person name="Yoshida Y."/>
            <person name="Baba S."/>
            <person name="Kobayashi G."/>
            <person name="Nagasaki K."/>
            <person name="Hano T."/>
            <person name="Tomaru Y."/>
        </authorList>
    </citation>
    <scope>NUCLEOTIDE SEQUENCE [LARGE SCALE GENOMIC DNA]</scope>
    <source>
        <strain evidence="5 6">NIES-3715</strain>
    </source>
</reference>
<sequence length="154" mass="17863">MSNRQEAELEEMREIFTLVDTDGGGTVSREEMKDLFNIVGINSTKEQLDKMLKVMDSDNSGEIDFEEFSSVMLRRVQVEFTPNEVKNAFEVIRKEKGCGNNTKLNKSHIIEFLDSFDTLKGEEDKSYLDLVEQIECDAHGYIDFREYVDMMMTF</sequence>
<dbReference type="Proteomes" id="UP001054902">
    <property type="component" value="Unassembled WGS sequence"/>
</dbReference>
<feature type="domain" description="EF-hand" evidence="4">
    <location>
        <begin position="43"/>
        <end position="78"/>
    </location>
</feature>
<dbReference type="GO" id="GO:0005509">
    <property type="term" value="F:calcium ion binding"/>
    <property type="evidence" value="ECO:0007669"/>
    <property type="project" value="InterPro"/>
</dbReference>
<dbReference type="AlphaFoldDB" id="A0AAD3H772"/>